<organism evidence="1 2">
    <name type="scientific">Oculimacula yallundae</name>
    <dbReference type="NCBI Taxonomy" id="86028"/>
    <lineage>
        <taxon>Eukaryota</taxon>
        <taxon>Fungi</taxon>
        <taxon>Dikarya</taxon>
        <taxon>Ascomycota</taxon>
        <taxon>Pezizomycotina</taxon>
        <taxon>Leotiomycetes</taxon>
        <taxon>Helotiales</taxon>
        <taxon>Ploettnerulaceae</taxon>
        <taxon>Oculimacula</taxon>
    </lineage>
</organism>
<gene>
    <name evidence="1" type="ORF">VTL71DRAFT_11189</name>
</gene>
<reference evidence="1 2" key="1">
    <citation type="journal article" date="2024" name="Commun. Biol.">
        <title>Comparative genomic analysis of thermophilic fungi reveals convergent evolutionary adaptations and gene losses.</title>
        <authorList>
            <person name="Steindorff A.S."/>
            <person name="Aguilar-Pontes M.V."/>
            <person name="Robinson A.J."/>
            <person name="Andreopoulos B."/>
            <person name="LaButti K."/>
            <person name="Kuo A."/>
            <person name="Mondo S."/>
            <person name="Riley R."/>
            <person name="Otillar R."/>
            <person name="Haridas S."/>
            <person name="Lipzen A."/>
            <person name="Grimwood J."/>
            <person name="Schmutz J."/>
            <person name="Clum A."/>
            <person name="Reid I.D."/>
            <person name="Moisan M.C."/>
            <person name="Butler G."/>
            <person name="Nguyen T.T.M."/>
            <person name="Dewar K."/>
            <person name="Conant G."/>
            <person name="Drula E."/>
            <person name="Henrissat B."/>
            <person name="Hansel C."/>
            <person name="Singer S."/>
            <person name="Hutchinson M.I."/>
            <person name="de Vries R.P."/>
            <person name="Natvig D.O."/>
            <person name="Powell A.J."/>
            <person name="Tsang A."/>
            <person name="Grigoriev I.V."/>
        </authorList>
    </citation>
    <scope>NUCLEOTIDE SEQUENCE [LARGE SCALE GENOMIC DNA]</scope>
    <source>
        <strain evidence="1 2">CBS 494.80</strain>
    </source>
</reference>
<name>A0ABR4CV99_9HELO</name>
<comment type="caution">
    <text evidence="1">The sequence shown here is derived from an EMBL/GenBank/DDBJ whole genome shotgun (WGS) entry which is preliminary data.</text>
</comment>
<accession>A0ABR4CV99</accession>
<protein>
    <submittedName>
        <fullName evidence="1">Uncharacterized protein</fullName>
    </submittedName>
</protein>
<dbReference type="EMBL" id="JAZHXI010000003">
    <property type="protein sequence ID" value="KAL2073863.1"/>
    <property type="molecule type" value="Genomic_DNA"/>
</dbReference>
<sequence>MASSTATKREGPPRLVEDVNDPLFLHLSAIRPDGDGDDLSDMELCLVSRLLKEERHAYATKYYTPKEGLFYSKFAPNRPDLSKNSRIENISDTDLAAAGIPRNRLPQFASGGAPSELTDGWTDFFTIVHIPQLDSDEFSQYVRSLSPGQQARLSAQSDLGEMFMKFPRAAPTFQKFVEVLTGAAMRIRYFSEFHRQYDSTRYTIGSPTTIYIMYKSKLSGDLVDLFIDPETYDDSWKQARKIFREYRSDEYVLGFGWGIGAR</sequence>
<evidence type="ECO:0000313" key="1">
    <source>
        <dbReference type="EMBL" id="KAL2073863.1"/>
    </source>
</evidence>
<dbReference type="Proteomes" id="UP001595075">
    <property type="component" value="Unassembled WGS sequence"/>
</dbReference>
<evidence type="ECO:0000313" key="2">
    <source>
        <dbReference type="Proteomes" id="UP001595075"/>
    </source>
</evidence>
<keyword evidence="2" id="KW-1185">Reference proteome</keyword>
<proteinExistence type="predicted"/>